<dbReference type="EMBL" id="MU005765">
    <property type="protein sequence ID" value="KAF2713268.1"/>
    <property type="molecule type" value="Genomic_DNA"/>
</dbReference>
<gene>
    <name evidence="1" type="ORF">K504DRAFT_449991</name>
</gene>
<organism evidence="1 2">
    <name type="scientific">Pleomassaria siparia CBS 279.74</name>
    <dbReference type="NCBI Taxonomy" id="1314801"/>
    <lineage>
        <taxon>Eukaryota</taxon>
        <taxon>Fungi</taxon>
        <taxon>Dikarya</taxon>
        <taxon>Ascomycota</taxon>
        <taxon>Pezizomycotina</taxon>
        <taxon>Dothideomycetes</taxon>
        <taxon>Pleosporomycetidae</taxon>
        <taxon>Pleosporales</taxon>
        <taxon>Pleomassariaceae</taxon>
        <taxon>Pleomassaria</taxon>
    </lineage>
</organism>
<name>A0A6G1KKA7_9PLEO</name>
<protein>
    <submittedName>
        <fullName evidence="1">Uncharacterized protein</fullName>
    </submittedName>
</protein>
<keyword evidence="2" id="KW-1185">Reference proteome</keyword>
<evidence type="ECO:0000313" key="1">
    <source>
        <dbReference type="EMBL" id="KAF2713268.1"/>
    </source>
</evidence>
<sequence length="109" mass="12454">MFFDLETAAAAFPAAAAAFPANQSYNKQPELNTDPQLTYCLPVCLRPCWPHAYPAVAIDKDRLSFMPAKKGVVVGRRSFSSYRRLINYCCHTKKKKKKKKNHALDWILY</sequence>
<dbReference type="AlphaFoldDB" id="A0A6G1KKA7"/>
<evidence type="ECO:0000313" key="2">
    <source>
        <dbReference type="Proteomes" id="UP000799428"/>
    </source>
</evidence>
<accession>A0A6G1KKA7</accession>
<proteinExistence type="predicted"/>
<dbReference type="Proteomes" id="UP000799428">
    <property type="component" value="Unassembled WGS sequence"/>
</dbReference>
<reference evidence="1" key="1">
    <citation type="journal article" date="2020" name="Stud. Mycol.">
        <title>101 Dothideomycetes genomes: a test case for predicting lifestyles and emergence of pathogens.</title>
        <authorList>
            <person name="Haridas S."/>
            <person name="Albert R."/>
            <person name="Binder M."/>
            <person name="Bloem J."/>
            <person name="Labutti K."/>
            <person name="Salamov A."/>
            <person name="Andreopoulos B."/>
            <person name="Baker S."/>
            <person name="Barry K."/>
            <person name="Bills G."/>
            <person name="Bluhm B."/>
            <person name="Cannon C."/>
            <person name="Castanera R."/>
            <person name="Culley D."/>
            <person name="Daum C."/>
            <person name="Ezra D."/>
            <person name="Gonzalez J."/>
            <person name="Henrissat B."/>
            <person name="Kuo A."/>
            <person name="Liang C."/>
            <person name="Lipzen A."/>
            <person name="Lutzoni F."/>
            <person name="Magnuson J."/>
            <person name="Mondo S."/>
            <person name="Nolan M."/>
            <person name="Ohm R."/>
            <person name="Pangilinan J."/>
            <person name="Park H.-J."/>
            <person name="Ramirez L."/>
            <person name="Alfaro M."/>
            <person name="Sun H."/>
            <person name="Tritt A."/>
            <person name="Yoshinaga Y."/>
            <person name="Zwiers L.-H."/>
            <person name="Turgeon B."/>
            <person name="Goodwin S."/>
            <person name="Spatafora J."/>
            <person name="Crous P."/>
            <person name="Grigoriev I."/>
        </authorList>
    </citation>
    <scope>NUCLEOTIDE SEQUENCE</scope>
    <source>
        <strain evidence="1">CBS 279.74</strain>
    </source>
</reference>